<keyword evidence="4" id="KW-1185">Reference proteome</keyword>
<comment type="caution">
    <text evidence="3">The sequence shown here is derived from an EMBL/GenBank/DDBJ whole genome shotgun (WGS) entry which is preliminary data.</text>
</comment>
<gene>
    <name evidence="3" type="ORF">H6P81_000106</name>
</gene>
<proteinExistence type="predicted"/>
<dbReference type="Pfam" id="PF14365">
    <property type="entry name" value="Neprosin_AP"/>
    <property type="match status" value="1"/>
</dbReference>
<dbReference type="EMBL" id="JAINDJ010000002">
    <property type="protein sequence ID" value="KAG9455598.1"/>
    <property type="molecule type" value="Genomic_DNA"/>
</dbReference>
<evidence type="ECO:0000313" key="4">
    <source>
        <dbReference type="Proteomes" id="UP000825729"/>
    </source>
</evidence>
<dbReference type="InterPro" id="IPR025521">
    <property type="entry name" value="Neprosin_propep"/>
</dbReference>
<dbReference type="InterPro" id="IPR053168">
    <property type="entry name" value="Glutamic_endopeptidase"/>
</dbReference>
<accession>A0AAV7F7P8</accession>
<dbReference type="Pfam" id="PF03080">
    <property type="entry name" value="Neprosin"/>
    <property type="match status" value="1"/>
</dbReference>
<reference evidence="3 4" key="1">
    <citation type="submission" date="2021-07" db="EMBL/GenBank/DDBJ databases">
        <title>The Aristolochia fimbriata genome: insights into angiosperm evolution, floral development and chemical biosynthesis.</title>
        <authorList>
            <person name="Jiao Y."/>
        </authorList>
    </citation>
    <scope>NUCLEOTIDE SEQUENCE [LARGE SCALE GENOMIC DNA]</scope>
    <source>
        <strain evidence="3">IBCAS-2021</strain>
        <tissue evidence="3">Leaf</tissue>
    </source>
</reference>
<dbReference type="AlphaFoldDB" id="A0AAV7F7P8"/>
<dbReference type="Proteomes" id="UP000825729">
    <property type="component" value="Unassembled WGS sequence"/>
</dbReference>
<evidence type="ECO:0000259" key="2">
    <source>
        <dbReference type="PROSITE" id="PS52045"/>
    </source>
</evidence>
<name>A0AAV7F7P8_ARIFI</name>
<dbReference type="PROSITE" id="PS52045">
    <property type="entry name" value="NEPROSIN_PEP_CD"/>
    <property type="match status" value="1"/>
</dbReference>
<dbReference type="Gene3D" id="3.90.1320.10">
    <property type="entry name" value="Outer-capsid protein sigma 3, large lobe"/>
    <property type="match status" value="1"/>
</dbReference>
<dbReference type="PANTHER" id="PTHR31589:SF110">
    <property type="entry name" value="PROTEIN, PUTATIVE (DUF239)-RELATED"/>
    <property type="match status" value="1"/>
</dbReference>
<feature type="domain" description="Neprosin PEP catalytic" evidence="2">
    <location>
        <begin position="141"/>
        <end position="398"/>
    </location>
</feature>
<evidence type="ECO:0000256" key="1">
    <source>
        <dbReference type="SAM" id="MobiDB-lite"/>
    </source>
</evidence>
<protein>
    <recommendedName>
        <fullName evidence="2">Neprosin PEP catalytic domain-containing protein</fullName>
    </recommendedName>
</protein>
<dbReference type="InterPro" id="IPR004314">
    <property type="entry name" value="Neprosin"/>
</dbReference>
<organism evidence="3 4">
    <name type="scientific">Aristolochia fimbriata</name>
    <name type="common">White veined hardy Dutchman's pipe vine</name>
    <dbReference type="NCBI Taxonomy" id="158543"/>
    <lineage>
        <taxon>Eukaryota</taxon>
        <taxon>Viridiplantae</taxon>
        <taxon>Streptophyta</taxon>
        <taxon>Embryophyta</taxon>
        <taxon>Tracheophyta</taxon>
        <taxon>Spermatophyta</taxon>
        <taxon>Magnoliopsida</taxon>
        <taxon>Magnoliidae</taxon>
        <taxon>Piperales</taxon>
        <taxon>Aristolochiaceae</taxon>
        <taxon>Aristolochia</taxon>
    </lineage>
</organism>
<evidence type="ECO:0000313" key="3">
    <source>
        <dbReference type="EMBL" id="KAG9455598.1"/>
    </source>
</evidence>
<feature type="region of interest" description="Disordered" evidence="1">
    <location>
        <begin position="121"/>
        <end position="141"/>
    </location>
</feature>
<sequence length="398" mass="44029">MEIKFDVRKRALLLVVVMIFRALSSYGTVVDAVNGYAPKFTLETVKSVDGDTIDCVDIYRQPAFDHPSLRNHTIQMRPSSYPTGFKSASPPQPNLLLQRFKNCPEGTVPILRTKPLKKAAETNSIATKKGRRRSALNSTSDDIYTGHEHSIVYLNNGNFHGAEAFLNVWNPVLDATEGEFSLGQFWLLSGHMDAGDLNSVEAGWTVHPSLFGDNKTRLFGYWTNSSYKTGCYNLLCPGFVQTSKRIVLGAALTPVSTYEGHQYGMNLKIFKDAESGNWWLMFQGLEVGYWPNSLFTGLADSATVIEWGGEVFDAKPDGVHTATQMGSGHFATEGFRRASFFSNLKYVDASDVYQTPQTLGSVVEAPNCYNIEIGSGENTTQFGYYFFFGGPGRSPQCP</sequence>
<dbReference type="PANTHER" id="PTHR31589">
    <property type="entry name" value="PROTEIN, PUTATIVE (DUF239)-RELATED-RELATED"/>
    <property type="match status" value="1"/>
</dbReference>